<evidence type="ECO:0000313" key="8">
    <source>
        <dbReference type="Proteomes" id="UP000500767"/>
    </source>
</evidence>
<dbReference type="EMBL" id="CP053708">
    <property type="protein sequence ID" value="QKE88764.1"/>
    <property type="molecule type" value="Genomic_DNA"/>
</dbReference>
<feature type="transmembrane region" description="Helical" evidence="5">
    <location>
        <begin position="120"/>
        <end position="137"/>
    </location>
</feature>
<evidence type="ECO:0000256" key="2">
    <source>
        <dbReference type="ARBA" id="ARBA00022692"/>
    </source>
</evidence>
<reference evidence="7 8" key="1">
    <citation type="journal article" date="2014" name="World J. Microbiol. Biotechnol.">
        <title>Biodiversity and physiological characteristics of Antarctic and Arctic lichens-associated bacteria.</title>
        <authorList>
            <person name="Lee Y.M."/>
            <person name="Kim E.H."/>
            <person name="Lee H.K."/>
            <person name="Hong S.G."/>
        </authorList>
    </citation>
    <scope>NUCLEOTIDE SEQUENCE [LARGE SCALE GENOMIC DNA]</scope>
    <source>
        <strain evidence="7 8">PAMC 26569</strain>
    </source>
</reference>
<dbReference type="RefSeq" id="WP_172443417.1">
    <property type="nucleotide sequence ID" value="NZ_CP053708.1"/>
</dbReference>
<keyword evidence="7" id="KW-0436">Ligase</keyword>
<evidence type="ECO:0000256" key="1">
    <source>
        <dbReference type="ARBA" id="ARBA00004141"/>
    </source>
</evidence>
<feature type="domain" description="O-antigen ligase-related" evidence="6">
    <location>
        <begin position="157"/>
        <end position="304"/>
    </location>
</feature>
<keyword evidence="2 5" id="KW-0812">Transmembrane</keyword>
<feature type="transmembrane region" description="Helical" evidence="5">
    <location>
        <begin position="327"/>
        <end position="345"/>
    </location>
</feature>
<keyword evidence="8" id="KW-1185">Reference proteome</keyword>
<feature type="transmembrane region" description="Helical" evidence="5">
    <location>
        <begin position="82"/>
        <end position="100"/>
    </location>
</feature>
<dbReference type="KEGG" id="lck:HN018_00685"/>
<feature type="transmembrane region" description="Helical" evidence="5">
    <location>
        <begin position="168"/>
        <end position="187"/>
    </location>
</feature>
<sequence length="383" mass="41308">MPAMAICLGAWGLYVAAWPGRCVTWMTEYRLPWLLPVWATMSTLWSIEPNISIKLGIEFLVFTALAIVAARAQTLRSLISSFMCALLVGVVLSAITRTTAAVGTTGEVALIGVFGSKNNLASFVCLSMMTSLSVLVSGKQPRHLRALALLGLAIDPILLLKAHSLGALLAGGGAMVAALGIVFLSSLSQKMRGLVLPLLVVTAAGVGLVVLLAFQQGFDLSSLLAAAGKDASLTGRTFLWSRARDYIDLKPMLGVGYQAFWVQGHVEAEGLWRFAQIASRSGFHFHNLYYETAVELGEIGAAFLAVSLVFAAIVTARRGLRYPDAEAAFLCALVVFYAIRVSVELDFLDPFSPGSFLLPVLWVYSVRYRGENYPRSAPWMLPQ</sequence>
<comment type="subcellular location">
    <subcellularLocation>
        <location evidence="1">Membrane</location>
        <topology evidence="1">Multi-pass membrane protein</topology>
    </subcellularLocation>
</comment>
<feature type="transmembrane region" description="Helical" evidence="5">
    <location>
        <begin position="194"/>
        <end position="214"/>
    </location>
</feature>
<dbReference type="AlphaFoldDB" id="A0A6M8GY69"/>
<evidence type="ECO:0000256" key="3">
    <source>
        <dbReference type="ARBA" id="ARBA00022989"/>
    </source>
</evidence>
<protein>
    <submittedName>
        <fullName evidence="7">O-antigen ligase family protein</fullName>
    </submittedName>
</protein>
<evidence type="ECO:0000256" key="4">
    <source>
        <dbReference type="ARBA" id="ARBA00023136"/>
    </source>
</evidence>
<dbReference type="GO" id="GO:0016020">
    <property type="term" value="C:membrane"/>
    <property type="evidence" value="ECO:0007669"/>
    <property type="project" value="UniProtKB-SubCell"/>
</dbReference>
<evidence type="ECO:0000313" key="7">
    <source>
        <dbReference type="EMBL" id="QKE88764.1"/>
    </source>
</evidence>
<proteinExistence type="predicted"/>
<evidence type="ECO:0000256" key="5">
    <source>
        <dbReference type="SAM" id="Phobius"/>
    </source>
</evidence>
<dbReference type="InterPro" id="IPR007016">
    <property type="entry name" value="O-antigen_ligase-rel_domated"/>
</dbReference>
<organism evidence="7 8">
    <name type="scientific">Lichenicola cladoniae</name>
    <dbReference type="NCBI Taxonomy" id="1484109"/>
    <lineage>
        <taxon>Bacteria</taxon>
        <taxon>Pseudomonadati</taxon>
        <taxon>Pseudomonadota</taxon>
        <taxon>Alphaproteobacteria</taxon>
        <taxon>Acetobacterales</taxon>
        <taxon>Acetobacteraceae</taxon>
        <taxon>Lichenicola</taxon>
    </lineage>
</organism>
<dbReference type="GO" id="GO:0016874">
    <property type="term" value="F:ligase activity"/>
    <property type="evidence" value="ECO:0007669"/>
    <property type="project" value="UniProtKB-KW"/>
</dbReference>
<dbReference type="Pfam" id="PF04932">
    <property type="entry name" value="Wzy_C"/>
    <property type="match status" value="1"/>
</dbReference>
<gene>
    <name evidence="7" type="ORF">HN018_00685</name>
</gene>
<dbReference type="PANTHER" id="PTHR37422">
    <property type="entry name" value="TEICHURONIC ACID BIOSYNTHESIS PROTEIN TUAE"/>
    <property type="match status" value="1"/>
</dbReference>
<dbReference type="Proteomes" id="UP000500767">
    <property type="component" value="Chromosome"/>
</dbReference>
<keyword evidence="4 5" id="KW-0472">Membrane</keyword>
<evidence type="ECO:0000259" key="6">
    <source>
        <dbReference type="Pfam" id="PF04932"/>
    </source>
</evidence>
<dbReference type="InterPro" id="IPR051533">
    <property type="entry name" value="WaaL-like"/>
</dbReference>
<dbReference type="PANTHER" id="PTHR37422:SF21">
    <property type="entry name" value="EXOQ-LIKE PROTEIN"/>
    <property type="match status" value="1"/>
</dbReference>
<accession>A0A6M8GY69</accession>
<feature type="transmembrane region" description="Helical" evidence="5">
    <location>
        <begin position="296"/>
        <end position="315"/>
    </location>
</feature>
<keyword evidence="3 5" id="KW-1133">Transmembrane helix</keyword>
<feature type="transmembrane region" description="Helical" evidence="5">
    <location>
        <begin position="51"/>
        <end position="70"/>
    </location>
</feature>
<name>A0A6M8GY69_9PROT</name>
<feature type="transmembrane region" description="Helical" evidence="5">
    <location>
        <begin position="144"/>
        <end position="162"/>
    </location>
</feature>